<sequence length="95" mass="10664">MANSKIVFTFLAVLFAVAVISSEMESTNARTLQFNHVTITVPIIPFIVWNAARPMATKGGKGNMQRKQLLLQDLNLIKTSWKLLSNYATRALIRE</sequence>
<evidence type="ECO:0000256" key="1">
    <source>
        <dbReference type="SAM" id="Phobius"/>
    </source>
</evidence>
<organism evidence="3 4">
    <name type="scientific">Orchesella cincta</name>
    <name type="common">Springtail</name>
    <name type="synonym">Podura cincta</name>
    <dbReference type="NCBI Taxonomy" id="48709"/>
    <lineage>
        <taxon>Eukaryota</taxon>
        <taxon>Metazoa</taxon>
        <taxon>Ecdysozoa</taxon>
        <taxon>Arthropoda</taxon>
        <taxon>Hexapoda</taxon>
        <taxon>Collembola</taxon>
        <taxon>Entomobryomorpha</taxon>
        <taxon>Entomobryoidea</taxon>
        <taxon>Orchesellidae</taxon>
        <taxon>Orchesellinae</taxon>
        <taxon>Orchesella</taxon>
    </lineage>
</organism>
<feature type="transmembrane region" description="Helical" evidence="1">
    <location>
        <begin position="32"/>
        <end position="52"/>
    </location>
</feature>
<gene>
    <name evidence="3" type="ORF">Ocin01_15214</name>
</gene>
<keyword evidence="4" id="KW-1185">Reference proteome</keyword>
<dbReference type="EMBL" id="LJIJ01001539">
    <property type="protein sequence ID" value="ODM91468.1"/>
    <property type="molecule type" value="Genomic_DNA"/>
</dbReference>
<keyword evidence="2" id="KW-0732">Signal</keyword>
<proteinExistence type="predicted"/>
<keyword evidence="1" id="KW-0812">Transmembrane</keyword>
<feature type="non-terminal residue" evidence="3">
    <location>
        <position position="95"/>
    </location>
</feature>
<comment type="caution">
    <text evidence="3">The sequence shown here is derived from an EMBL/GenBank/DDBJ whole genome shotgun (WGS) entry which is preliminary data.</text>
</comment>
<protein>
    <submittedName>
        <fullName evidence="3">Uncharacterized protein</fullName>
    </submittedName>
</protein>
<dbReference type="Proteomes" id="UP000094527">
    <property type="component" value="Unassembled WGS sequence"/>
</dbReference>
<feature type="signal peptide" evidence="2">
    <location>
        <begin position="1"/>
        <end position="29"/>
    </location>
</feature>
<evidence type="ECO:0000313" key="3">
    <source>
        <dbReference type="EMBL" id="ODM91468.1"/>
    </source>
</evidence>
<keyword evidence="1" id="KW-1133">Transmembrane helix</keyword>
<accession>A0A1D2MEM7</accession>
<name>A0A1D2MEM7_ORCCI</name>
<feature type="chain" id="PRO_5008903905" evidence="2">
    <location>
        <begin position="30"/>
        <end position="95"/>
    </location>
</feature>
<evidence type="ECO:0000313" key="4">
    <source>
        <dbReference type="Proteomes" id="UP000094527"/>
    </source>
</evidence>
<dbReference type="AlphaFoldDB" id="A0A1D2MEM7"/>
<keyword evidence="1" id="KW-0472">Membrane</keyword>
<evidence type="ECO:0000256" key="2">
    <source>
        <dbReference type="SAM" id="SignalP"/>
    </source>
</evidence>
<reference evidence="3 4" key="1">
    <citation type="journal article" date="2016" name="Genome Biol. Evol.">
        <title>Gene Family Evolution Reflects Adaptation to Soil Environmental Stressors in the Genome of the Collembolan Orchesella cincta.</title>
        <authorList>
            <person name="Faddeeva-Vakhrusheva A."/>
            <person name="Derks M.F."/>
            <person name="Anvar S.Y."/>
            <person name="Agamennone V."/>
            <person name="Suring W."/>
            <person name="Smit S."/>
            <person name="van Straalen N.M."/>
            <person name="Roelofs D."/>
        </authorList>
    </citation>
    <scope>NUCLEOTIDE SEQUENCE [LARGE SCALE GENOMIC DNA]</scope>
    <source>
        <tissue evidence="3">Mixed pool</tissue>
    </source>
</reference>